<dbReference type="SUPFAM" id="SSF46938">
    <property type="entry name" value="CRAL/TRIO N-terminal domain"/>
    <property type="match status" value="1"/>
</dbReference>
<dbReference type="InterPro" id="IPR036273">
    <property type="entry name" value="CRAL/TRIO_N_dom_sf"/>
</dbReference>
<dbReference type="InterPro" id="IPR036865">
    <property type="entry name" value="CRAL-TRIO_dom_sf"/>
</dbReference>
<reference evidence="3" key="1">
    <citation type="journal article" date="2021" name="G3 (Bethesda)">
        <title>Genome and transcriptome analysis of the beet armyworm Spodoptera exigua reveals targets for pest control. .</title>
        <authorList>
            <person name="Simon S."/>
            <person name="Breeschoten T."/>
            <person name="Jansen H.J."/>
            <person name="Dirks R.P."/>
            <person name="Schranz M.E."/>
            <person name="Ros V.I.D."/>
        </authorList>
    </citation>
    <scope>NUCLEOTIDE SEQUENCE</scope>
    <source>
        <strain evidence="3">TB_SE_WUR_2020</strain>
    </source>
</reference>
<feature type="region of interest" description="Disordered" evidence="1">
    <location>
        <begin position="223"/>
        <end position="273"/>
    </location>
</feature>
<dbReference type="Proteomes" id="UP000814243">
    <property type="component" value="Unassembled WGS sequence"/>
</dbReference>
<evidence type="ECO:0000313" key="4">
    <source>
        <dbReference type="Proteomes" id="UP000814243"/>
    </source>
</evidence>
<evidence type="ECO:0000256" key="1">
    <source>
        <dbReference type="SAM" id="MobiDB-lite"/>
    </source>
</evidence>
<sequence length="633" mass="73666">MSSNEFRLERSVELSPETKAIAEQELRETPERVREALERLRELLKENKDLHFGDDDELLTIFLRPCKWYPESAIALMRRVAEFKRDNASLLDNLLPEQEKTAFLDHKVVNVLKGRDHKGRRVLIVNVGGSWDPKKVNADQLFRLFYLIHEAAMLEPESQVRGTVVIMDFHNMGWTQLKNTLFCSVLVDYCNMVFVFRQKMDNARDALIESWLAEVDVGNDVYEAESSSDEEIDNLEEEDHQSESEQEQDIPGEGSDESSEEDNPPQQRRRRTDFYRGVDDTLWSKTVPLNRGRTRSHNIVFVPPGPKGTARQKTTLEDCMSLFFDDHIIHLITKYTNKKIDYIKEKYRRERDAKQTNETEIRGYIGILLMAGVVGKRKSTAIIFEHVKHTGIDAIYLTMSEKRFKFITRVLRFDDIEDRQDHGAFRLSNERHDIVMRMAQPVLGKNMNITMDNWFSSLRTAKQLFENGTTMVGTVRKDKREVPREFRVARGNPLHSSKFGFHPPCTLLSYVAKPNKVVIMISTMHNDATIDEDSGDSRKPEVITYYNRTKNGVDLVDKMCSMYDVARNSRRWPLTVFFRLLNLSALNALCIYTANKNYEHVSRRESLIDLSLAWMKPLAQKRLEKKRCQEHSQ</sequence>
<dbReference type="InterPro" id="IPR029526">
    <property type="entry name" value="PGBD"/>
</dbReference>
<dbReference type="InterPro" id="IPR001251">
    <property type="entry name" value="CRAL-TRIO_dom"/>
</dbReference>
<dbReference type="InterPro" id="IPR011074">
    <property type="entry name" value="CRAL/TRIO_N_dom"/>
</dbReference>
<dbReference type="SMART" id="SM01100">
    <property type="entry name" value="CRAL_TRIO_N"/>
    <property type="match status" value="1"/>
</dbReference>
<dbReference type="PANTHER" id="PTHR46599">
    <property type="entry name" value="PIGGYBAC TRANSPOSABLE ELEMENT-DERIVED PROTEIN 4"/>
    <property type="match status" value="1"/>
</dbReference>
<name>A0A922MTX7_SPOEX</name>
<feature type="domain" description="CRAL/TRIO N-terminal" evidence="2">
    <location>
        <begin position="55"/>
        <end position="80"/>
    </location>
</feature>
<dbReference type="PANTHER" id="PTHR46599:SF6">
    <property type="entry name" value="DUAL SPECIFICITY PHOSPHATASE 26"/>
    <property type="match status" value="1"/>
</dbReference>
<evidence type="ECO:0000313" key="3">
    <source>
        <dbReference type="EMBL" id="KAH9642747.1"/>
    </source>
</evidence>
<accession>A0A922MTX7</accession>
<dbReference type="Gene3D" id="1.10.8.20">
    <property type="entry name" value="N-terminal domain of phosphatidylinositol transfer protein sec14p"/>
    <property type="match status" value="1"/>
</dbReference>
<dbReference type="Gene3D" id="3.40.525.10">
    <property type="entry name" value="CRAL-TRIO lipid binding domain"/>
    <property type="match status" value="1"/>
</dbReference>
<comment type="caution">
    <text evidence="3">The sequence shown here is derived from an EMBL/GenBank/DDBJ whole genome shotgun (WGS) entry which is preliminary data.</text>
</comment>
<dbReference type="CDD" id="cd00170">
    <property type="entry name" value="SEC14"/>
    <property type="match status" value="1"/>
</dbReference>
<dbReference type="SUPFAM" id="SSF52087">
    <property type="entry name" value="CRAL/TRIO domain"/>
    <property type="match status" value="1"/>
</dbReference>
<dbReference type="Pfam" id="PF13843">
    <property type="entry name" value="DDE_Tnp_1_7"/>
    <property type="match status" value="2"/>
</dbReference>
<dbReference type="EMBL" id="JACEFF010000177">
    <property type="protein sequence ID" value="KAH9642747.1"/>
    <property type="molecule type" value="Genomic_DNA"/>
</dbReference>
<gene>
    <name evidence="3" type="ORF">HF086_010400</name>
</gene>
<protein>
    <recommendedName>
        <fullName evidence="2">CRAL/TRIO N-terminal domain-containing protein</fullName>
    </recommendedName>
</protein>
<dbReference type="Pfam" id="PF00650">
    <property type="entry name" value="CRAL_TRIO"/>
    <property type="match status" value="1"/>
</dbReference>
<proteinExistence type="predicted"/>
<organism evidence="3 4">
    <name type="scientific">Spodoptera exigua</name>
    <name type="common">Beet armyworm</name>
    <name type="synonym">Noctua fulgens</name>
    <dbReference type="NCBI Taxonomy" id="7107"/>
    <lineage>
        <taxon>Eukaryota</taxon>
        <taxon>Metazoa</taxon>
        <taxon>Ecdysozoa</taxon>
        <taxon>Arthropoda</taxon>
        <taxon>Hexapoda</taxon>
        <taxon>Insecta</taxon>
        <taxon>Pterygota</taxon>
        <taxon>Neoptera</taxon>
        <taxon>Endopterygota</taxon>
        <taxon>Lepidoptera</taxon>
        <taxon>Glossata</taxon>
        <taxon>Ditrysia</taxon>
        <taxon>Noctuoidea</taxon>
        <taxon>Noctuidae</taxon>
        <taxon>Amphipyrinae</taxon>
        <taxon>Spodoptera</taxon>
    </lineage>
</organism>
<feature type="compositionally biased region" description="Acidic residues" evidence="1">
    <location>
        <begin position="223"/>
        <end position="263"/>
    </location>
</feature>
<evidence type="ECO:0000259" key="2">
    <source>
        <dbReference type="SMART" id="SM01100"/>
    </source>
</evidence>
<dbReference type="AlphaFoldDB" id="A0A922MTX7"/>